<dbReference type="OrthoDB" id="5694214at2"/>
<keyword evidence="5" id="KW-0998">Cell outer membrane</keyword>
<dbReference type="AlphaFoldDB" id="A0A512B3F7"/>
<dbReference type="Proteomes" id="UP000321532">
    <property type="component" value="Unassembled WGS sequence"/>
</dbReference>
<comment type="caution">
    <text evidence="8">The sequence shown here is derived from an EMBL/GenBank/DDBJ whole genome shotgun (WGS) entry which is preliminary data.</text>
</comment>
<dbReference type="Pfam" id="PF14322">
    <property type="entry name" value="SusD-like_3"/>
    <property type="match status" value="1"/>
</dbReference>
<dbReference type="InterPro" id="IPR012944">
    <property type="entry name" value="SusD_RagB_dom"/>
</dbReference>
<dbReference type="InterPro" id="IPR011990">
    <property type="entry name" value="TPR-like_helical_dom_sf"/>
</dbReference>
<name>A0A512B3F7_9BACT</name>
<dbReference type="EMBL" id="BJYS01000037">
    <property type="protein sequence ID" value="GEO06495.1"/>
    <property type="molecule type" value="Genomic_DNA"/>
</dbReference>
<dbReference type="Pfam" id="PF07980">
    <property type="entry name" value="SusD_RagB"/>
    <property type="match status" value="1"/>
</dbReference>
<dbReference type="Gene3D" id="1.25.40.390">
    <property type="match status" value="1"/>
</dbReference>
<feature type="domain" description="SusD-like N-terminal" evidence="7">
    <location>
        <begin position="62"/>
        <end position="213"/>
    </location>
</feature>
<dbReference type="GO" id="GO:0009279">
    <property type="term" value="C:cell outer membrane"/>
    <property type="evidence" value="ECO:0007669"/>
    <property type="project" value="UniProtKB-SubCell"/>
</dbReference>
<sequence length="541" mass="61139">MKKIYILLLTLCSTLVGCEDDLLDKKPVTTLNPGIFWQDGAEAEIAVNALYTFLPKINQVFMDNNTEHSVEPYVGGNVITNGQVQVTSAIINNWWNNHFRAVSAANRFLKDVNTVPADKISPEMMARLTAEARFIRAVNYTFLVNYFGDVPFFTEELSVAEASTISRTSKQVVLDFIETELTEAANILPKVYTGKDKGRITKGAALAWKARAMLWSKQYQKAADAAKAVMDLNQYSLMGNYADLFKYSSEYNNPEVILEYIYTETTGHNFMNVVAPYGITNQTANLNMNPTSLLVDEYETINGLPISADPTFNPEDPYRNRDQRLQATIWLPLFKTGAYADVLWGQTKPHDVRVGSKTKDEVAALIRGNQTGFLMKKYTNPEDVTKLTNNALNYMIIRYADVLLMYAEAKIELGQIDASAVKAINDVRARANQPTLQAVGVNVSDQAAMRKAVRHERTVELALEGWHFYDIRRWDIAQDILKDLKPAPGMKYRHITNNNLVTATWAGVNWNYQKKNPDHTYPVPWDEYNMNPNLLPQNAGW</sequence>
<dbReference type="CDD" id="cd08977">
    <property type="entry name" value="SusD"/>
    <property type="match status" value="1"/>
</dbReference>
<evidence type="ECO:0000259" key="7">
    <source>
        <dbReference type="Pfam" id="PF14322"/>
    </source>
</evidence>
<accession>A0A512B3F7</accession>
<keyword evidence="4" id="KW-0472">Membrane</keyword>
<organism evidence="8 9">
    <name type="scientific">Adhaeribacter aerolatus</name>
    <dbReference type="NCBI Taxonomy" id="670289"/>
    <lineage>
        <taxon>Bacteria</taxon>
        <taxon>Pseudomonadati</taxon>
        <taxon>Bacteroidota</taxon>
        <taxon>Cytophagia</taxon>
        <taxon>Cytophagales</taxon>
        <taxon>Hymenobacteraceae</taxon>
        <taxon>Adhaeribacter</taxon>
    </lineage>
</organism>
<proteinExistence type="inferred from homology"/>
<evidence type="ECO:0000256" key="1">
    <source>
        <dbReference type="ARBA" id="ARBA00004442"/>
    </source>
</evidence>
<evidence type="ECO:0000313" key="9">
    <source>
        <dbReference type="Proteomes" id="UP000321532"/>
    </source>
</evidence>
<evidence type="ECO:0000256" key="5">
    <source>
        <dbReference type="ARBA" id="ARBA00023237"/>
    </source>
</evidence>
<reference evidence="8 9" key="1">
    <citation type="submission" date="2019-07" db="EMBL/GenBank/DDBJ databases">
        <title>Whole genome shotgun sequence of Adhaeribacter aerolatus NBRC 106133.</title>
        <authorList>
            <person name="Hosoyama A."/>
            <person name="Uohara A."/>
            <person name="Ohji S."/>
            <person name="Ichikawa N."/>
        </authorList>
    </citation>
    <scope>NUCLEOTIDE SEQUENCE [LARGE SCALE GENOMIC DNA]</scope>
    <source>
        <strain evidence="8 9">NBRC 106133</strain>
    </source>
</reference>
<gene>
    <name evidence="8" type="ORF">AAE02nite_41590</name>
</gene>
<evidence type="ECO:0000313" key="8">
    <source>
        <dbReference type="EMBL" id="GEO06495.1"/>
    </source>
</evidence>
<dbReference type="PROSITE" id="PS51257">
    <property type="entry name" value="PROKAR_LIPOPROTEIN"/>
    <property type="match status" value="1"/>
</dbReference>
<keyword evidence="9" id="KW-1185">Reference proteome</keyword>
<protein>
    <submittedName>
        <fullName evidence="8">Membrane protein</fullName>
    </submittedName>
</protein>
<dbReference type="SUPFAM" id="SSF48452">
    <property type="entry name" value="TPR-like"/>
    <property type="match status" value="1"/>
</dbReference>
<evidence type="ECO:0000256" key="3">
    <source>
        <dbReference type="ARBA" id="ARBA00022729"/>
    </source>
</evidence>
<comment type="similarity">
    <text evidence="2">Belongs to the SusD family.</text>
</comment>
<comment type="subcellular location">
    <subcellularLocation>
        <location evidence="1">Cell outer membrane</location>
    </subcellularLocation>
</comment>
<feature type="domain" description="RagB/SusD" evidence="6">
    <location>
        <begin position="254"/>
        <end position="541"/>
    </location>
</feature>
<evidence type="ECO:0000256" key="4">
    <source>
        <dbReference type="ARBA" id="ARBA00023136"/>
    </source>
</evidence>
<evidence type="ECO:0000259" key="6">
    <source>
        <dbReference type="Pfam" id="PF07980"/>
    </source>
</evidence>
<keyword evidence="3" id="KW-0732">Signal</keyword>
<evidence type="ECO:0000256" key="2">
    <source>
        <dbReference type="ARBA" id="ARBA00006275"/>
    </source>
</evidence>
<dbReference type="RefSeq" id="WP_146902639.1">
    <property type="nucleotide sequence ID" value="NZ_BJYS01000037.1"/>
</dbReference>
<dbReference type="InterPro" id="IPR033985">
    <property type="entry name" value="SusD-like_N"/>
</dbReference>